<dbReference type="Proteomes" id="UP000320386">
    <property type="component" value="Chromosome"/>
</dbReference>
<proteinExistence type="predicted"/>
<accession>A0A518BU59</accession>
<protein>
    <submittedName>
        <fullName evidence="2">Uncharacterized protein</fullName>
    </submittedName>
</protein>
<name>A0A518BU59_9BACT</name>
<gene>
    <name evidence="2" type="ORF">Pan265_03370</name>
</gene>
<dbReference type="KEGG" id="mcad:Pan265_03370"/>
<feature type="signal peptide" evidence="1">
    <location>
        <begin position="1"/>
        <end position="31"/>
    </location>
</feature>
<evidence type="ECO:0000256" key="1">
    <source>
        <dbReference type="SAM" id="SignalP"/>
    </source>
</evidence>
<evidence type="ECO:0000313" key="3">
    <source>
        <dbReference type="Proteomes" id="UP000320386"/>
    </source>
</evidence>
<dbReference type="AlphaFoldDB" id="A0A518BU59"/>
<reference evidence="2 3" key="1">
    <citation type="submission" date="2019-02" db="EMBL/GenBank/DDBJ databases">
        <title>Deep-cultivation of Planctomycetes and their phenomic and genomic characterization uncovers novel biology.</title>
        <authorList>
            <person name="Wiegand S."/>
            <person name="Jogler M."/>
            <person name="Boedeker C."/>
            <person name="Pinto D."/>
            <person name="Vollmers J."/>
            <person name="Rivas-Marin E."/>
            <person name="Kohn T."/>
            <person name="Peeters S.H."/>
            <person name="Heuer A."/>
            <person name="Rast P."/>
            <person name="Oberbeckmann S."/>
            <person name="Bunk B."/>
            <person name="Jeske O."/>
            <person name="Meyerdierks A."/>
            <person name="Storesund J.E."/>
            <person name="Kallscheuer N."/>
            <person name="Luecker S."/>
            <person name="Lage O.M."/>
            <person name="Pohl T."/>
            <person name="Merkel B.J."/>
            <person name="Hornburger P."/>
            <person name="Mueller R.-W."/>
            <person name="Bruemmer F."/>
            <person name="Labrenz M."/>
            <person name="Spormann A.M."/>
            <person name="Op den Camp H."/>
            <person name="Overmann J."/>
            <person name="Amann R."/>
            <person name="Jetten M.S.M."/>
            <person name="Mascher T."/>
            <person name="Medema M.H."/>
            <person name="Devos D.P."/>
            <person name="Kaster A.-K."/>
            <person name="Ovreas L."/>
            <person name="Rohde M."/>
            <person name="Galperin M.Y."/>
            <person name="Jogler C."/>
        </authorList>
    </citation>
    <scope>NUCLEOTIDE SEQUENCE [LARGE SCALE GENOMIC DNA]</scope>
    <source>
        <strain evidence="2 3">Pan265</strain>
    </source>
</reference>
<dbReference type="Gene3D" id="2.40.70.10">
    <property type="entry name" value="Acid Proteases"/>
    <property type="match status" value="1"/>
</dbReference>
<organism evidence="2 3">
    <name type="scientific">Mucisphaera calidilacus</name>
    <dbReference type="NCBI Taxonomy" id="2527982"/>
    <lineage>
        <taxon>Bacteria</taxon>
        <taxon>Pseudomonadati</taxon>
        <taxon>Planctomycetota</taxon>
        <taxon>Phycisphaerae</taxon>
        <taxon>Phycisphaerales</taxon>
        <taxon>Phycisphaeraceae</taxon>
        <taxon>Mucisphaera</taxon>
    </lineage>
</organism>
<keyword evidence="3" id="KW-1185">Reference proteome</keyword>
<dbReference type="EMBL" id="CP036280">
    <property type="protein sequence ID" value="QDU70509.1"/>
    <property type="molecule type" value="Genomic_DNA"/>
</dbReference>
<keyword evidence="1" id="KW-0732">Signal</keyword>
<dbReference type="InterPro" id="IPR021109">
    <property type="entry name" value="Peptidase_aspartic_dom_sf"/>
</dbReference>
<dbReference type="RefSeq" id="WP_145444665.1">
    <property type="nucleotide sequence ID" value="NZ_CP036280.1"/>
</dbReference>
<feature type="chain" id="PRO_5021836990" evidence="1">
    <location>
        <begin position="32"/>
        <end position="755"/>
    </location>
</feature>
<evidence type="ECO:0000313" key="2">
    <source>
        <dbReference type="EMBL" id="QDU70509.1"/>
    </source>
</evidence>
<sequence precursor="true">MAKQRLSRSGRWCAWRVVCLVLCVLPSAALAQAERLVIRTIDGMGCVLVELRVDDVRIPSHAVIDVGVRAPALIHPRIAAALGMTGTGEVAISFPGQNLSWPSTTAVPVELEPIETFSSENAHELDEIPAAAVLGLPAFRGVTSLSLVSGEIVHGQGAEVFERALQAGAASAAIDFEARGYGYWITARGPGDESLRIRLASGERNSRIDVNTAERLGVPDGQLERVSVGGINLSRYVVLEPSDFSVLPDPKPDINLGTDLLLKMDLVIDVPNQRLVLIPRARAETSGAVQAYLAARSRADADAVEAVIRNGLPESEVKQACRTLVRMRLDARPMDVAAARRAFTLLGSSLPVNGRAMALVRAADDAIALDRETERAYDVAEAALEVAAAWTRDDLDGVAVHHVLARRGLIALLRRDYESARRQLIAARFGLPQDPFINLWLGRLYEVTDQPVRAWSRYAQSAVADEAPIGAYNGLRRLKGDPALHERLTAHQMRMLLEGQVETIGRRPASAQRLSVSARPLIELFIDAAAAESEPVLAGWSALSQMFSQFGLVAYHFEPPLISPASVGRADRPGDAEGPQVFINGRPVAISADRGGEAWLEQLVAEVVRAEAPQEQDDLSWLAVKAASRPEALDFEVELDRSARPDRGRLRLLLVEQVVFVPGASSMAFHDWPVRAEQTYALADSLESGSALSTETVLRWNVPTGRENRSDGVSAGDMPYPIDSRVSALVAVWEDADGSCLGWKRWTLNELTTRP</sequence>